<keyword evidence="8" id="KW-0378">Hydrolase</keyword>
<dbReference type="InterPro" id="IPR050951">
    <property type="entry name" value="Retrovirus_Pol_polyprotein"/>
</dbReference>
<dbReference type="Gene3D" id="3.30.420.10">
    <property type="entry name" value="Ribonuclease H-like superfamily/Ribonuclease H"/>
    <property type="match status" value="2"/>
</dbReference>
<keyword evidence="14" id="KW-0233">DNA recombination</keyword>
<dbReference type="InterPro" id="IPR043502">
    <property type="entry name" value="DNA/RNA_pol_sf"/>
</dbReference>
<organism evidence="17 18">
    <name type="scientific">Tanacetum coccineum</name>
    <dbReference type="NCBI Taxonomy" id="301880"/>
    <lineage>
        <taxon>Eukaryota</taxon>
        <taxon>Viridiplantae</taxon>
        <taxon>Streptophyta</taxon>
        <taxon>Embryophyta</taxon>
        <taxon>Tracheophyta</taxon>
        <taxon>Spermatophyta</taxon>
        <taxon>Magnoliopsida</taxon>
        <taxon>eudicotyledons</taxon>
        <taxon>Gunneridae</taxon>
        <taxon>Pentapetalae</taxon>
        <taxon>asterids</taxon>
        <taxon>campanulids</taxon>
        <taxon>Asterales</taxon>
        <taxon>Asteraceae</taxon>
        <taxon>Asteroideae</taxon>
        <taxon>Anthemideae</taxon>
        <taxon>Anthemidinae</taxon>
        <taxon>Tanacetum</taxon>
    </lineage>
</organism>
<keyword evidence="13" id="KW-0238">DNA-binding</keyword>
<dbReference type="Gene3D" id="1.10.340.70">
    <property type="match status" value="1"/>
</dbReference>
<keyword evidence="11 17" id="KW-0695">RNA-directed DNA polymerase</keyword>
<dbReference type="PROSITE" id="PS50878">
    <property type="entry name" value="RT_POL"/>
    <property type="match status" value="1"/>
</dbReference>
<keyword evidence="5" id="KW-0479">Metal-binding</keyword>
<dbReference type="Pfam" id="PF17921">
    <property type="entry name" value="Integrase_H2C2"/>
    <property type="match status" value="1"/>
</dbReference>
<keyword evidence="10" id="KW-0229">DNA integration</keyword>
<dbReference type="InterPro" id="IPR056924">
    <property type="entry name" value="SH3_Tf2-1"/>
</dbReference>
<evidence type="ECO:0000256" key="14">
    <source>
        <dbReference type="ARBA" id="ARBA00023172"/>
    </source>
</evidence>
<dbReference type="GO" id="GO:0003964">
    <property type="term" value="F:RNA-directed DNA polymerase activity"/>
    <property type="evidence" value="ECO:0007669"/>
    <property type="project" value="UniProtKB-KW"/>
</dbReference>
<keyword evidence="7" id="KW-0255">Endonuclease</keyword>
<proteinExistence type="predicted"/>
<dbReference type="PANTHER" id="PTHR37984">
    <property type="entry name" value="PROTEIN CBG26694"/>
    <property type="match status" value="1"/>
</dbReference>
<dbReference type="EMBL" id="BQNB010020294">
    <property type="protein sequence ID" value="GJT94412.1"/>
    <property type="molecule type" value="Genomic_DNA"/>
</dbReference>
<dbReference type="Proteomes" id="UP001151760">
    <property type="component" value="Unassembled WGS sequence"/>
</dbReference>
<comment type="caution">
    <text evidence="17">The sequence shown here is derived from an EMBL/GenBank/DDBJ whole genome shotgun (WGS) entry which is preliminary data.</text>
</comment>
<dbReference type="CDD" id="cd01647">
    <property type="entry name" value="RT_LTR"/>
    <property type="match status" value="1"/>
</dbReference>
<evidence type="ECO:0000256" key="11">
    <source>
        <dbReference type="ARBA" id="ARBA00022918"/>
    </source>
</evidence>
<name>A0ABQ5I2Q5_9ASTR</name>
<dbReference type="InterPro" id="IPR001584">
    <property type="entry name" value="Integrase_cat-core"/>
</dbReference>
<evidence type="ECO:0000256" key="5">
    <source>
        <dbReference type="ARBA" id="ARBA00022723"/>
    </source>
</evidence>
<dbReference type="PANTHER" id="PTHR37984:SF5">
    <property type="entry name" value="PROTEIN NYNRIN-LIKE"/>
    <property type="match status" value="1"/>
</dbReference>
<evidence type="ECO:0000256" key="9">
    <source>
        <dbReference type="ARBA" id="ARBA00022842"/>
    </source>
</evidence>
<dbReference type="Pfam" id="PF00078">
    <property type="entry name" value="RVT_1"/>
    <property type="match status" value="1"/>
</dbReference>
<dbReference type="InterPro" id="IPR000477">
    <property type="entry name" value="RT_dom"/>
</dbReference>
<dbReference type="InterPro" id="IPR041373">
    <property type="entry name" value="RT_RNaseH"/>
</dbReference>
<keyword evidence="3" id="KW-0548">Nucleotidyltransferase</keyword>
<dbReference type="Gene3D" id="3.30.70.270">
    <property type="match status" value="1"/>
</dbReference>
<dbReference type="InterPro" id="IPR041588">
    <property type="entry name" value="Integrase_H2C2"/>
</dbReference>
<evidence type="ECO:0000256" key="2">
    <source>
        <dbReference type="ARBA" id="ARBA00022679"/>
    </source>
</evidence>
<evidence type="ECO:0000256" key="3">
    <source>
        <dbReference type="ARBA" id="ARBA00022695"/>
    </source>
</evidence>
<dbReference type="SUPFAM" id="SSF53098">
    <property type="entry name" value="Ribonuclease H-like"/>
    <property type="match status" value="1"/>
</dbReference>
<dbReference type="SUPFAM" id="SSF56672">
    <property type="entry name" value="DNA/RNA polymerases"/>
    <property type="match status" value="1"/>
</dbReference>
<evidence type="ECO:0000256" key="1">
    <source>
        <dbReference type="ARBA" id="ARBA00022670"/>
    </source>
</evidence>
<evidence type="ECO:0000313" key="17">
    <source>
        <dbReference type="EMBL" id="GJT94412.1"/>
    </source>
</evidence>
<evidence type="ECO:0000256" key="4">
    <source>
        <dbReference type="ARBA" id="ARBA00022722"/>
    </source>
</evidence>
<feature type="domain" description="Integrase catalytic" evidence="16">
    <location>
        <begin position="556"/>
        <end position="651"/>
    </location>
</feature>
<evidence type="ECO:0000313" key="18">
    <source>
        <dbReference type="Proteomes" id="UP001151760"/>
    </source>
</evidence>
<dbReference type="InterPro" id="IPR043128">
    <property type="entry name" value="Rev_trsase/Diguanyl_cyclase"/>
</dbReference>
<dbReference type="PROSITE" id="PS50994">
    <property type="entry name" value="INTEGRASE"/>
    <property type="match status" value="1"/>
</dbReference>
<dbReference type="InterPro" id="IPR012337">
    <property type="entry name" value="RNaseH-like_sf"/>
</dbReference>
<evidence type="ECO:0000256" key="6">
    <source>
        <dbReference type="ARBA" id="ARBA00022750"/>
    </source>
</evidence>
<dbReference type="InterPro" id="IPR036397">
    <property type="entry name" value="RNaseH_sf"/>
</dbReference>
<dbReference type="Gene3D" id="3.10.10.10">
    <property type="entry name" value="HIV Type 1 Reverse Transcriptase, subunit A, domain 1"/>
    <property type="match status" value="1"/>
</dbReference>
<evidence type="ECO:0000256" key="13">
    <source>
        <dbReference type="ARBA" id="ARBA00023125"/>
    </source>
</evidence>
<evidence type="ECO:0000259" key="15">
    <source>
        <dbReference type="PROSITE" id="PS50878"/>
    </source>
</evidence>
<keyword evidence="18" id="KW-1185">Reference proteome</keyword>
<accession>A0ABQ5I2Q5</accession>
<keyword evidence="9" id="KW-0460">Magnesium</keyword>
<feature type="domain" description="Reverse transcriptase" evidence="15">
    <location>
        <begin position="114"/>
        <end position="293"/>
    </location>
</feature>
<dbReference type="Pfam" id="PF17917">
    <property type="entry name" value="RT_RNaseH"/>
    <property type="match status" value="1"/>
</dbReference>
<evidence type="ECO:0000256" key="8">
    <source>
        <dbReference type="ARBA" id="ARBA00022801"/>
    </source>
</evidence>
<dbReference type="CDD" id="cd09274">
    <property type="entry name" value="RNase_HI_RT_Ty3"/>
    <property type="match status" value="1"/>
</dbReference>
<evidence type="ECO:0000256" key="10">
    <source>
        <dbReference type="ARBA" id="ARBA00022908"/>
    </source>
</evidence>
<dbReference type="Pfam" id="PF24626">
    <property type="entry name" value="SH3_Tf2-1"/>
    <property type="match status" value="1"/>
</dbReference>
<keyword evidence="1" id="KW-0645">Protease</keyword>
<evidence type="ECO:0000256" key="12">
    <source>
        <dbReference type="ARBA" id="ARBA00022932"/>
    </source>
</evidence>
<keyword evidence="6" id="KW-0064">Aspartyl protease</keyword>
<gene>
    <name evidence="17" type="ORF">Tco_1089930</name>
</gene>
<reference evidence="17" key="1">
    <citation type="journal article" date="2022" name="Int. J. Mol. Sci.">
        <title>Draft Genome of Tanacetum Coccineum: Genomic Comparison of Closely Related Tanacetum-Family Plants.</title>
        <authorList>
            <person name="Yamashiro T."/>
            <person name="Shiraishi A."/>
            <person name="Nakayama K."/>
            <person name="Satake H."/>
        </authorList>
    </citation>
    <scope>NUCLEOTIDE SEQUENCE</scope>
</reference>
<evidence type="ECO:0000256" key="7">
    <source>
        <dbReference type="ARBA" id="ARBA00022759"/>
    </source>
</evidence>
<protein>
    <submittedName>
        <fullName evidence="17">Reverse transcriptase domain-containing protein</fullName>
    </submittedName>
</protein>
<keyword evidence="4" id="KW-0540">Nuclease</keyword>
<keyword evidence="12" id="KW-0239">DNA-directed DNA polymerase</keyword>
<keyword evidence="2" id="KW-0808">Transferase</keyword>
<sequence length="897" mass="104315">MNWLSQHKAVIVCHETVVEIPVEDGKILRVHEERGVGITKALKSAKEDEPRLSDISVVHEFEDVFPEDLSGLPPQRQVEFCIDLVPGATPIAKSPYRLAPSEMQELFGQLQELQDKGFIRPSHSSWGAPVLFVKNKDGSLRMCIDYRELNKLTVKNHYPLPRIDDLFDQLQGSCYLSKIDLRSGYHQLCIHEDDIPKTSFRTRYGHFEFTIMPFRLTNAPVVFMYLMNRVCKPYLDKFVIMFIDDILIYSKTNEDHEVHLGLVLELLRKEKLYAKFSKCEFWLQEVHFLGHVVNQNDIHVDPNKIEAKNQKYVWGVEQEEAFQGLKNNLCDAPILTLPNGVEDFVVYYDASNQGLGCVVMQRGKVIAYASRQLKIHEKNYTTHDLELGAVVFALKIWRHYLYGTKSVIYTDHKSLQHIFDQKEPNMRQRRWIELFSDYECEIHYHLGKTNVVADALSRKERLKPRHVRAMAMTIQPGMREKIQVAQSEALKQENILMENLYGLDQQMEKKEGADKMYYDLRDIYWWPGMKRDIATYVSKCLTCSKVKAEHQRPSGLLQQPEIHEWKWDKITMDFITKLPRLKSGHDTIWVIVDRLTKSAHFLAIREDYSTERLAKIYIDEIVARHGDPMSIISDRDGRFTSRCWQTTLEDMLRACVIDFGGSWDVHLPLAEFSYNNSYHSSIRCAPFEALYGRKCRSPILWVEIGESSLIGPELVQETTDKVVLIKEKLKAVRDRQKSYADNRRKPLEFEVGDRVMLKVSPWKGVIRFGKKGKLAPRYVGPFEILERIGPVAYQLRLPEELSGVHDTFHVSNLKKCLADASLHVPLGEIKVDKTLRFVEEPVEIMDREVKSLKRSKIALVKVRWNSKRGPEFTWEREDYMKSKYPQLFVDRADESAS</sequence>
<evidence type="ECO:0000259" key="16">
    <source>
        <dbReference type="PROSITE" id="PS50994"/>
    </source>
</evidence>
<reference evidence="17" key="2">
    <citation type="submission" date="2022-01" db="EMBL/GenBank/DDBJ databases">
        <authorList>
            <person name="Yamashiro T."/>
            <person name="Shiraishi A."/>
            <person name="Satake H."/>
            <person name="Nakayama K."/>
        </authorList>
    </citation>
    <scope>NUCLEOTIDE SEQUENCE</scope>
</reference>